<dbReference type="STRING" id="796925.A0A137NQ51"/>
<accession>A0A137NQ51</accession>
<keyword evidence="4 5" id="KW-0539">Nucleus</keyword>
<dbReference type="OrthoDB" id="28455at2759"/>
<keyword evidence="8" id="KW-1185">Reference proteome</keyword>
<evidence type="ECO:0000256" key="6">
    <source>
        <dbReference type="SAM" id="MobiDB-lite"/>
    </source>
</evidence>
<organism evidence="7 8">
    <name type="scientific">Conidiobolus coronatus (strain ATCC 28846 / CBS 209.66 / NRRL 28638)</name>
    <name type="common">Delacroixia coronata</name>
    <dbReference type="NCBI Taxonomy" id="796925"/>
    <lineage>
        <taxon>Eukaryota</taxon>
        <taxon>Fungi</taxon>
        <taxon>Fungi incertae sedis</taxon>
        <taxon>Zoopagomycota</taxon>
        <taxon>Entomophthoromycotina</taxon>
        <taxon>Entomophthoromycetes</taxon>
        <taxon>Entomophthorales</taxon>
        <taxon>Ancylistaceae</taxon>
        <taxon>Conidiobolus</taxon>
    </lineage>
</organism>
<dbReference type="AlphaFoldDB" id="A0A137NQ51"/>
<keyword evidence="3 5" id="KW-0690">Ribosome biogenesis</keyword>
<evidence type="ECO:0000313" key="8">
    <source>
        <dbReference type="Proteomes" id="UP000070444"/>
    </source>
</evidence>
<comment type="function">
    <text evidence="5">Involved in ribosomal large subunit assembly.</text>
</comment>
<feature type="region of interest" description="Disordered" evidence="6">
    <location>
        <begin position="169"/>
        <end position="220"/>
    </location>
</feature>
<proteinExistence type="inferred from homology"/>
<evidence type="ECO:0000256" key="1">
    <source>
        <dbReference type="ARBA" id="ARBA00004123"/>
    </source>
</evidence>
<dbReference type="OMA" id="ACDKNRI"/>
<evidence type="ECO:0000313" key="7">
    <source>
        <dbReference type="EMBL" id="KXN64824.1"/>
    </source>
</evidence>
<evidence type="ECO:0000256" key="2">
    <source>
        <dbReference type="ARBA" id="ARBA00010077"/>
    </source>
</evidence>
<protein>
    <recommendedName>
        <fullName evidence="5">Ribosome biogenesis regulatory protein</fullName>
    </recommendedName>
</protein>
<comment type="similarity">
    <text evidence="2 5">Belongs to the RRS1 family.</text>
</comment>
<reference evidence="7 8" key="1">
    <citation type="journal article" date="2015" name="Genome Biol. Evol.">
        <title>Phylogenomic analyses indicate that early fungi evolved digesting cell walls of algal ancestors of land plants.</title>
        <authorList>
            <person name="Chang Y."/>
            <person name="Wang S."/>
            <person name="Sekimoto S."/>
            <person name="Aerts A.L."/>
            <person name="Choi C."/>
            <person name="Clum A."/>
            <person name="LaButti K.M."/>
            <person name="Lindquist E.A."/>
            <person name="Yee Ngan C."/>
            <person name="Ohm R.A."/>
            <person name="Salamov A.A."/>
            <person name="Grigoriev I.V."/>
            <person name="Spatafora J.W."/>
            <person name="Berbee M.L."/>
        </authorList>
    </citation>
    <scope>NUCLEOTIDE SEQUENCE [LARGE SCALE GENOMIC DNA]</scope>
    <source>
        <strain evidence="7 8">NRRL 28638</strain>
    </source>
</reference>
<dbReference type="EMBL" id="KQ965148">
    <property type="protein sequence ID" value="KXN64824.1"/>
    <property type="molecule type" value="Genomic_DNA"/>
</dbReference>
<dbReference type="InterPro" id="IPR007023">
    <property type="entry name" value="Ribosom_reg"/>
</dbReference>
<feature type="compositionally biased region" description="Basic and acidic residues" evidence="6">
    <location>
        <begin position="169"/>
        <end position="202"/>
    </location>
</feature>
<name>A0A137NQ51_CONC2</name>
<gene>
    <name evidence="7" type="ORF">CONCODRAFT_13869</name>
</gene>
<dbReference type="Proteomes" id="UP000070444">
    <property type="component" value="Unassembled WGS sequence"/>
</dbReference>
<evidence type="ECO:0000256" key="5">
    <source>
        <dbReference type="RuleBase" id="RU364132"/>
    </source>
</evidence>
<feature type="non-terminal residue" evidence="7">
    <location>
        <position position="1"/>
    </location>
</feature>
<evidence type="ECO:0000256" key="4">
    <source>
        <dbReference type="ARBA" id="ARBA00023242"/>
    </source>
</evidence>
<dbReference type="Pfam" id="PF04939">
    <property type="entry name" value="RRS1"/>
    <property type="match status" value="1"/>
</dbReference>
<evidence type="ECO:0000256" key="3">
    <source>
        <dbReference type="ARBA" id="ARBA00022517"/>
    </source>
</evidence>
<dbReference type="GO" id="GO:0005634">
    <property type="term" value="C:nucleus"/>
    <property type="evidence" value="ECO:0007669"/>
    <property type="project" value="UniProtKB-SubCell"/>
</dbReference>
<dbReference type="GO" id="GO:0042254">
    <property type="term" value="P:ribosome biogenesis"/>
    <property type="evidence" value="ECO:0007669"/>
    <property type="project" value="UniProtKB-KW"/>
</dbReference>
<comment type="subcellular location">
    <subcellularLocation>
        <location evidence="1 5">Nucleus</location>
    </subcellularLocation>
</comment>
<sequence length="300" mass="34111">LFPLTFELGLLSAFDLNPLDTEELNNTNHEERDKYLLEHSRGGVQLLLNEIFSLPTVGTDMGFMATLPKPTYILPREKHVPKAKATTRWEKFAKAKGIQKRKRERMVYDEATGEYKPRYGFGGINQVSDDWLMEVPDNVKAGDEDDQYEAAKKAKKDRVAKNEKQRIRNLKEAAGIKDIHHVPKSKDTTEKQAKDSKEAAEKRLKKAERKVEAEKSMHLAGLSTASMGRFDKKLEGEPKLKGIKRKFEATVTDSKQEKDSSLRIADKVVNGKYDPVKAKKEKNSKLVNVRKAIKSNKSKE</sequence>